<dbReference type="Pfam" id="PF05065">
    <property type="entry name" value="Phage_capsid"/>
    <property type="match status" value="1"/>
</dbReference>
<reference evidence="5" key="1">
    <citation type="submission" date="2016-04" db="EMBL/GenBank/DDBJ databases">
        <authorList>
            <person name="Strapagiel D."/>
            <person name="Borowka P."/>
            <person name="Marciniak B."/>
            <person name="Bakula Z."/>
            <person name="Van Ingen J."/>
            <person name="Safianowska A."/>
            <person name="Dziadek J."/>
            <person name="Jagielski T."/>
        </authorList>
    </citation>
    <scope>NUCLEOTIDE SEQUENCE [LARGE SCALE GENOMIC DNA]</scope>
    <source>
        <strain evidence="5">1010001458</strain>
    </source>
</reference>
<feature type="compositionally biased region" description="Basic and acidic residues" evidence="2">
    <location>
        <begin position="1"/>
        <end position="10"/>
    </location>
</feature>
<evidence type="ECO:0000256" key="1">
    <source>
        <dbReference type="ARBA" id="ARBA00004328"/>
    </source>
</evidence>
<dbReference type="EMBL" id="LWCI01000100">
    <property type="protein sequence ID" value="KZS63090.1"/>
    <property type="molecule type" value="Genomic_DNA"/>
</dbReference>
<organism evidence="4 5">
    <name type="scientific">Mycobacterium ostraviense</name>
    <dbReference type="NCBI Taxonomy" id="2738409"/>
    <lineage>
        <taxon>Bacteria</taxon>
        <taxon>Bacillati</taxon>
        <taxon>Actinomycetota</taxon>
        <taxon>Actinomycetes</taxon>
        <taxon>Mycobacteriales</taxon>
        <taxon>Mycobacteriaceae</taxon>
        <taxon>Mycobacterium</taxon>
    </lineage>
</organism>
<name>A0A164B3X6_9MYCO</name>
<protein>
    <submittedName>
        <fullName evidence="4">Capsid protein</fullName>
    </submittedName>
</protein>
<feature type="region of interest" description="Disordered" evidence="2">
    <location>
        <begin position="1"/>
        <end position="21"/>
    </location>
</feature>
<feature type="domain" description="Phage capsid-like C-terminal" evidence="3">
    <location>
        <begin position="233"/>
        <end position="512"/>
    </location>
</feature>
<dbReference type="Gene3D" id="3.30.2400.10">
    <property type="entry name" value="Major capsid protein gp5"/>
    <property type="match status" value="1"/>
</dbReference>
<dbReference type="SUPFAM" id="SSF56563">
    <property type="entry name" value="Major capsid protein gp5"/>
    <property type="match status" value="1"/>
</dbReference>
<keyword evidence="5" id="KW-1185">Reference proteome</keyword>
<accession>A0A164B3X6</accession>
<evidence type="ECO:0000313" key="5">
    <source>
        <dbReference type="Proteomes" id="UP000077342"/>
    </source>
</evidence>
<comment type="subcellular location">
    <subcellularLocation>
        <location evidence="1">Virion</location>
    </subcellularLocation>
</comment>
<comment type="caution">
    <text evidence="4">The sequence shown here is derived from an EMBL/GenBank/DDBJ whole genome shotgun (WGS) entry which is preliminary data.</text>
</comment>
<dbReference type="RefSeq" id="WP_075510322.1">
    <property type="nucleotide sequence ID" value="NZ_LWCI01000100.1"/>
</dbReference>
<sequence length="514" mass="56191">MNDTTEEKRGAPTLTYSQARNRADEVHARMEQIAELENPTPEEDAEFRSLGEEFDSLTAHMGKLERAAELARVRSAHEQVGKAPIVGRNLRLEAGSFGDARGSRSEYDRDAILEPDSIEDCRFRNPWDLREVRTYGRNPGEVANEYRARALSGIEKIKGTSDDVRQAMTKIIEENDTVDSKLARQFLLTSSPAYTRAFSKAARGQQHTWTPEEAGAVAEVDHFRAMSLTDNQGGYLVPFQLDPTVIITSDGTRNDIRQAARQVVATGDVWNGVSSTQVSWSWDAEASEVSDDSTTFVQPSIPNYTARGFVPISIEALQDEQNVTAEVAKLLAMGKDSLEATAFSTGSGTGQPTGIITALVASSPTVIVPSAGADTFAIADVYALNGALPARYRSNASWLANNLIYNKIRQFDTAGGAGLWAYLGDGRPGQLLMGNVLESEGVDGIYGSGENYVLVYGDFQHFVITDRIGLTVEFIPMLFHTSNNRPSGQRGWFAYYRTGSDSVNDGAFRLLNVT</sequence>
<evidence type="ECO:0000313" key="4">
    <source>
        <dbReference type="EMBL" id="KZS63090.1"/>
    </source>
</evidence>
<evidence type="ECO:0000259" key="3">
    <source>
        <dbReference type="Pfam" id="PF05065"/>
    </source>
</evidence>
<evidence type="ECO:0000256" key="2">
    <source>
        <dbReference type="SAM" id="MobiDB-lite"/>
    </source>
</evidence>
<dbReference type="InterPro" id="IPR054612">
    <property type="entry name" value="Phage_capsid-like_C"/>
</dbReference>
<dbReference type="AlphaFoldDB" id="A0A164B3X6"/>
<gene>
    <name evidence="4" type="ORF">A4G28_04455</name>
</gene>
<dbReference type="NCBIfam" id="TIGR01554">
    <property type="entry name" value="major_cap_HK97"/>
    <property type="match status" value="1"/>
</dbReference>
<dbReference type="InterPro" id="IPR024455">
    <property type="entry name" value="Phage_capsid"/>
</dbReference>
<dbReference type="Proteomes" id="UP000077342">
    <property type="component" value="Unassembled WGS sequence"/>
</dbReference>
<proteinExistence type="predicted"/>